<reference evidence="2" key="1">
    <citation type="submission" date="2016-10" db="EMBL/GenBank/DDBJ databases">
        <authorList>
            <person name="Varghese N."/>
            <person name="Submissions S."/>
        </authorList>
    </citation>
    <scope>NUCLEOTIDE SEQUENCE [LARGE SCALE GENOMIC DNA]</scope>
    <source>
        <strain evidence="2">CGMCC 1.8946</strain>
    </source>
</reference>
<sequence>MSRTYKVIRPHRSNYPQPIRLSAGERVILGELDGPSCLEQMLSIAFSG</sequence>
<accession>A0A1G4T609</accession>
<dbReference type="EMBL" id="FMTT01000043">
    <property type="protein sequence ID" value="SCW76731.1"/>
    <property type="molecule type" value="Genomic_DNA"/>
</dbReference>
<protein>
    <submittedName>
        <fullName evidence="1">Uncharacterized protein</fullName>
    </submittedName>
</protein>
<dbReference type="AlphaFoldDB" id="A0A1G4T609"/>
<evidence type="ECO:0000313" key="1">
    <source>
        <dbReference type="EMBL" id="SCW76731.1"/>
    </source>
</evidence>
<dbReference type="RefSeq" id="WP_174551298.1">
    <property type="nucleotide sequence ID" value="NZ_FMTT01000043.1"/>
</dbReference>
<proteinExistence type="predicted"/>
<keyword evidence="2" id="KW-1185">Reference proteome</keyword>
<gene>
    <name evidence="1" type="ORF">SAMN04487970_104326</name>
</gene>
<name>A0A1G4T609_9BACL</name>
<organism evidence="1 2">
    <name type="scientific">Paenibacillus tianmuensis</name>
    <dbReference type="NCBI Taxonomy" id="624147"/>
    <lineage>
        <taxon>Bacteria</taxon>
        <taxon>Bacillati</taxon>
        <taxon>Bacillota</taxon>
        <taxon>Bacilli</taxon>
        <taxon>Bacillales</taxon>
        <taxon>Paenibacillaceae</taxon>
        <taxon>Paenibacillus</taxon>
    </lineage>
</organism>
<dbReference type="Proteomes" id="UP000198601">
    <property type="component" value="Unassembled WGS sequence"/>
</dbReference>
<evidence type="ECO:0000313" key="2">
    <source>
        <dbReference type="Proteomes" id="UP000198601"/>
    </source>
</evidence>